<reference evidence="2 3" key="1">
    <citation type="submission" date="2022-10" db="EMBL/GenBank/DDBJ databases">
        <title>Luteolibacter arcticus strain CCTCC AB 2014275, whole genome shotgun sequencing project.</title>
        <authorList>
            <person name="Zhao G."/>
            <person name="Shen L."/>
        </authorList>
    </citation>
    <scope>NUCLEOTIDE SEQUENCE [LARGE SCALE GENOMIC DNA]</scope>
    <source>
        <strain evidence="2 3">CCTCC AB 2014275</strain>
    </source>
</reference>
<dbReference type="NCBIfam" id="TIGR02532">
    <property type="entry name" value="IV_pilin_GFxxxE"/>
    <property type="match status" value="1"/>
</dbReference>
<dbReference type="InterPro" id="IPR045584">
    <property type="entry name" value="Pilin-like"/>
</dbReference>
<gene>
    <name evidence="2" type="ORF">OKA05_03035</name>
</gene>
<keyword evidence="3" id="KW-1185">Reference proteome</keyword>
<dbReference type="Pfam" id="PF07963">
    <property type="entry name" value="N_methyl"/>
    <property type="match status" value="1"/>
</dbReference>
<sequence>MKTHFYPRSRSGFTLVELLVVISIIMVLAAMGFGAIAKVNQRKNELVTKTCVTDLSMALDQFYNTYSRFPSVGSADELTAEGQAGTELLKILLAKEDPGSELQNPQQIVFLTPKIASNKNQGGLVYSGNQIEGMYDAWGRPLHIKFDEDSDNEIPNPFRQGEVVRQKRVIVWSFGPDGKFGDNDEVKSW</sequence>
<dbReference type="Proteomes" id="UP001320876">
    <property type="component" value="Unassembled WGS sequence"/>
</dbReference>
<dbReference type="SUPFAM" id="SSF54523">
    <property type="entry name" value="Pili subunits"/>
    <property type="match status" value="1"/>
</dbReference>
<dbReference type="RefSeq" id="WP_264485620.1">
    <property type="nucleotide sequence ID" value="NZ_JAPDDT010000001.1"/>
</dbReference>
<dbReference type="EMBL" id="JAPDDT010000001">
    <property type="protein sequence ID" value="MCW1921511.1"/>
    <property type="molecule type" value="Genomic_DNA"/>
</dbReference>
<comment type="caution">
    <text evidence="2">The sequence shown here is derived from an EMBL/GenBank/DDBJ whole genome shotgun (WGS) entry which is preliminary data.</text>
</comment>
<protein>
    <submittedName>
        <fullName evidence="2">Type II secretion system GspH family protein</fullName>
    </submittedName>
</protein>
<keyword evidence="1" id="KW-0472">Membrane</keyword>
<dbReference type="PROSITE" id="PS00409">
    <property type="entry name" value="PROKAR_NTER_METHYL"/>
    <property type="match status" value="1"/>
</dbReference>
<name>A0ABT3GD14_9BACT</name>
<keyword evidence="1" id="KW-1133">Transmembrane helix</keyword>
<evidence type="ECO:0000313" key="2">
    <source>
        <dbReference type="EMBL" id="MCW1921511.1"/>
    </source>
</evidence>
<evidence type="ECO:0000256" key="1">
    <source>
        <dbReference type="SAM" id="Phobius"/>
    </source>
</evidence>
<accession>A0ABT3GD14</accession>
<dbReference type="Gene3D" id="3.30.700.10">
    <property type="entry name" value="Glycoprotein, Type 4 Pilin"/>
    <property type="match status" value="1"/>
</dbReference>
<evidence type="ECO:0000313" key="3">
    <source>
        <dbReference type="Proteomes" id="UP001320876"/>
    </source>
</evidence>
<organism evidence="2 3">
    <name type="scientific">Luteolibacter arcticus</name>
    <dbReference type="NCBI Taxonomy" id="1581411"/>
    <lineage>
        <taxon>Bacteria</taxon>
        <taxon>Pseudomonadati</taxon>
        <taxon>Verrucomicrobiota</taxon>
        <taxon>Verrucomicrobiia</taxon>
        <taxon>Verrucomicrobiales</taxon>
        <taxon>Verrucomicrobiaceae</taxon>
        <taxon>Luteolibacter</taxon>
    </lineage>
</organism>
<keyword evidence="1" id="KW-0812">Transmembrane</keyword>
<proteinExistence type="predicted"/>
<feature type="transmembrane region" description="Helical" evidence="1">
    <location>
        <begin position="12"/>
        <end position="36"/>
    </location>
</feature>
<dbReference type="InterPro" id="IPR012902">
    <property type="entry name" value="N_methyl_site"/>
</dbReference>